<reference evidence="3" key="2">
    <citation type="submission" date="2023-05" db="EMBL/GenBank/DDBJ databases">
        <authorList>
            <person name="Schelkunov M.I."/>
        </authorList>
    </citation>
    <scope>NUCLEOTIDE SEQUENCE</scope>
    <source>
        <strain evidence="3">Hsosn_3</strain>
        <tissue evidence="3">Leaf</tissue>
    </source>
</reference>
<keyword evidence="2" id="KW-0732">Signal</keyword>
<dbReference type="PANTHER" id="PTHR47372">
    <property type="entry name" value="DAUER UP-REGULATED-RELATED"/>
    <property type="match status" value="1"/>
</dbReference>
<protein>
    <submittedName>
        <fullName evidence="3">Uncharacterized protein</fullName>
    </submittedName>
</protein>
<dbReference type="PANTHER" id="PTHR47372:SF5">
    <property type="entry name" value="LATE EMBRYOGENESIS ABUNDANT PROTEIN (LEA) FAMILY PROTEIN"/>
    <property type="match status" value="1"/>
</dbReference>
<dbReference type="AlphaFoldDB" id="A0AAD8HV68"/>
<evidence type="ECO:0000313" key="4">
    <source>
        <dbReference type="Proteomes" id="UP001237642"/>
    </source>
</evidence>
<evidence type="ECO:0000256" key="1">
    <source>
        <dbReference type="SAM" id="MobiDB-lite"/>
    </source>
</evidence>
<proteinExistence type="predicted"/>
<organism evidence="3 4">
    <name type="scientific">Heracleum sosnowskyi</name>
    <dbReference type="NCBI Taxonomy" id="360622"/>
    <lineage>
        <taxon>Eukaryota</taxon>
        <taxon>Viridiplantae</taxon>
        <taxon>Streptophyta</taxon>
        <taxon>Embryophyta</taxon>
        <taxon>Tracheophyta</taxon>
        <taxon>Spermatophyta</taxon>
        <taxon>Magnoliopsida</taxon>
        <taxon>eudicotyledons</taxon>
        <taxon>Gunneridae</taxon>
        <taxon>Pentapetalae</taxon>
        <taxon>asterids</taxon>
        <taxon>campanulids</taxon>
        <taxon>Apiales</taxon>
        <taxon>Apiaceae</taxon>
        <taxon>Apioideae</taxon>
        <taxon>apioid superclade</taxon>
        <taxon>Tordylieae</taxon>
        <taxon>Tordyliinae</taxon>
        <taxon>Heracleum</taxon>
    </lineage>
</organism>
<dbReference type="EMBL" id="JAUIZM010000007">
    <property type="protein sequence ID" value="KAK1373493.1"/>
    <property type="molecule type" value="Genomic_DNA"/>
</dbReference>
<comment type="caution">
    <text evidence="3">The sequence shown here is derived from an EMBL/GenBank/DDBJ whole genome shotgun (WGS) entry which is preliminary data.</text>
</comment>
<name>A0AAD8HV68_9APIA</name>
<evidence type="ECO:0000313" key="3">
    <source>
        <dbReference type="EMBL" id="KAK1373493.1"/>
    </source>
</evidence>
<evidence type="ECO:0000256" key="2">
    <source>
        <dbReference type="SAM" id="SignalP"/>
    </source>
</evidence>
<dbReference type="Proteomes" id="UP001237642">
    <property type="component" value="Unassembled WGS sequence"/>
</dbReference>
<accession>A0AAD8HV68</accession>
<feature type="signal peptide" evidence="2">
    <location>
        <begin position="1"/>
        <end position="20"/>
    </location>
</feature>
<gene>
    <name evidence="3" type="ORF">POM88_029686</name>
</gene>
<keyword evidence="4" id="KW-1185">Reference proteome</keyword>
<reference evidence="3" key="1">
    <citation type="submission" date="2023-02" db="EMBL/GenBank/DDBJ databases">
        <title>Genome of toxic invasive species Heracleum sosnowskyi carries increased number of genes despite the absence of recent whole-genome duplications.</title>
        <authorList>
            <person name="Schelkunov M."/>
            <person name="Shtratnikova V."/>
            <person name="Makarenko M."/>
            <person name="Klepikova A."/>
            <person name="Omelchenko D."/>
            <person name="Novikova G."/>
            <person name="Obukhova E."/>
            <person name="Bogdanov V."/>
            <person name="Penin A."/>
            <person name="Logacheva M."/>
        </authorList>
    </citation>
    <scope>NUCLEOTIDE SEQUENCE</scope>
    <source>
        <strain evidence="3">Hsosn_3</strain>
        <tissue evidence="3">Leaf</tissue>
    </source>
</reference>
<sequence length="311" mass="33449">MGYIRAGGLVALMLIWAVAAEEQNTAKQNQGTSESWAHWTLGKLADGLELNKKIADGGAQNIVGEIGDAALKNTESVDSAASELSEFASKKADEASNLASDKATGIHRDMKKDTDTSSYAIESAKTAYATYEEKAASAQEFLYGKGSEAAEIASGMATSAKERVKDYYEKYVDKPANVIDSMCGSGTDATIKMASDMAIGAREKGKEYYERNEEKAANVHAFMYGKASERSTPASDRATKAKETLQDSLLHGEDRAFAAYNEAKSRVEETYTEAKKSMNNQAKQTYEAAKEKASEAAGTVGELLRNSGELK</sequence>
<feature type="chain" id="PRO_5042294720" evidence="2">
    <location>
        <begin position="21"/>
        <end position="311"/>
    </location>
</feature>
<feature type="region of interest" description="Disordered" evidence="1">
    <location>
        <begin position="288"/>
        <end position="311"/>
    </location>
</feature>